<keyword evidence="2" id="KW-1185">Reference proteome</keyword>
<dbReference type="SUPFAM" id="SSF48592">
    <property type="entry name" value="GroEL equatorial domain-like"/>
    <property type="match status" value="1"/>
</dbReference>
<evidence type="ECO:0000313" key="1">
    <source>
        <dbReference type="EMBL" id="KAG5400595.1"/>
    </source>
</evidence>
<evidence type="ECO:0000313" key="2">
    <source>
        <dbReference type="Proteomes" id="UP000823674"/>
    </source>
</evidence>
<comment type="caution">
    <text evidence="1">The sequence shown here is derived from an EMBL/GenBank/DDBJ whole genome shotgun (WGS) entry which is preliminary data.</text>
</comment>
<accession>A0ABQ7MPY3</accession>
<dbReference type="Gene3D" id="1.10.560.10">
    <property type="entry name" value="GroEL-like equatorial domain"/>
    <property type="match status" value="1"/>
</dbReference>
<dbReference type="InterPro" id="IPR027413">
    <property type="entry name" value="GROEL-like_equatorial_sf"/>
</dbReference>
<name>A0ABQ7MPY3_BRACM</name>
<protein>
    <submittedName>
        <fullName evidence="1">Uncharacterized protein</fullName>
    </submittedName>
</protein>
<organism evidence="1 2">
    <name type="scientific">Brassica rapa subsp. trilocularis</name>
    <dbReference type="NCBI Taxonomy" id="1813537"/>
    <lineage>
        <taxon>Eukaryota</taxon>
        <taxon>Viridiplantae</taxon>
        <taxon>Streptophyta</taxon>
        <taxon>Embryophyta</taxon>
        <taxon>Tracheophyta</taxon>
        <taxon>Spermatophyta</taxon>
        <taxon>Magnoliopsida</taxon>
        <taxon>eudicotyledons</taxon>
        <taxon>Gunneridae</taxon>
        <taxon>Pentapetalae</taxon>
        <taxon>rosids</taxon>
        <taxon>malvids</taxon>
        <taxon>Brassicales</taxon>
        <taxon>Brassicaceae</taxon>
        <taxon>Brassiceae</taxon>
        <taxon>Brassica</taxon>
    </lineage>
</organism>
<dbReference type="EMBL" id="JADBGQ010000004">
    <property type="protein sequence ID" value="KAG5400595.1"/>
    <property type="molecule type" value="Genomic_DNA"/>
</dbReference>
<dbReference type="Proteomes" id="UP000823674">
    <property type="component" value="Chromosome A04"/>
</dbReference>
<reference evidence="1 2" key="1">
    <citation type="submission" date="2021-03" db="EMBL/GenBank/DDBJ databases">
        <authorList>
            <person name="King G.J."/>
            <person name="Bancroft I."/>
            <person name="Baten A."/>
            <person name="Bloomfield J."/>
            <person name="Borpatragohain P."/>
            <person name="He Z."/>
            <person name="Irish N."/>
            <person name="Irwin J."/>
            <person name="Liu K."/>
            <person name="Mauleon R.P."/>
            <person name="Moore J."/>
            <person name="Morris R."/>
            <person name="Ostergaard L."/>
            <person name="Wang B."/>
            <person name="Wells R."/>
        </authorList>
    </citation>
    <scope>NUCLEOTIDE SEQUENCE [LARGE SCALE GENOMIC DNA]</scope>
    <source>
        <strain evidence="1">R-o-18</strain>
        <tissue evidence="1">Leaf</tissue>
    </source>
</reference>
<proteinExistence type="predicted"/>
<sequence>MIGSRLSSTRNYAAKDIRFGVEGRALMLRGVEELADAVKVTMGPKTMIIASDCISFRVRRDRGFMSQVCKRIHEILFNSEDVYSTHRMVIHVTSDNDVVLMLLCLSV</sequence>
<gene>
    <name evidence="1" type="primary">A04g503820.1_BraROA</name>
    <name evidence="1" type="ORF">IGI04_015202</name>
</gene>